<comment type="caution">
    <text evidence="1">The sequence shown here is derived from an EMBL/GenBank/DDBJ whole genome shotgun (WGS) entry which is preliminary data.</text>
</comment>
<name>A0A4U1HQP0_9BURK</name>
<proteinExistence type="predicted"/>
<gene>
    <name evidence="1" type="ORF">FAZ69_22395</name>
</gene>
<protein>
    <submittedName>
        <fullName evidence="1">Uncharacterized protein</fullName>
    </submittedName>
</protein>
<dbReference type="RefSeq" id="WP_136897293.1">
    <property type="nucleotide sequence ID" value="NZ_SWJE01000013.1"/>
</dbReference>
<dbReference type="AlphaFoldDB" id="A0A4U1HQP0"/>
<organism evidence="1 2">
    <name type="scientific">Trinickia terrae</name>
    <dbReference type="NCBI Taxonomy" id="2571161"/>
    <lineage>
        <taxon>Bacteria</taxon>
        <taxon>Pseudomonadati</taxon>
        <taxon>Pseudomonadota</taxon>
        <taxon>Betaproteobacteria</taxon>
        <taxon>Burkholderiales</taxon>
        <taxon>Burkholderiaceae</taxon>
        <taxon>Trinickia</taxon>
    </lineage>
</organism>
<evidence type="ECO:0000313" key="2">
    <source>
        <dbReference type="Proteomes" id="UP000305539"/>
    </source>
</evidence>
<dbReference type="EMBL" id="SWJE01000013">
    <property type="protein sequence ID" value="TKC83789.1"/>
    <property type="molecule type" value="Genomic_DNA"/>
</dbReference>
<dbReference type="OrthoDB" id="7065198at2"/>
<sequence>MSAIIGALASGGFALLGVIITSVLAKRREHEADWRKTKVEHYQEFVAALSGIISGRSTPAAQERYADAVNALALVASTAVLNAVHTFQNEISYRNTSRSDERHDALLRGVLLAMRVDVQPVTTGEESLAFRFLAPPPLDAGAS</sequence>
<accession>A0A4U1HQP0</accession>
<evidence type="ECO:0000313" key="1">
    <source>
        <dbReference type="EMBL" id="TKC83789.1"/>
    </source>
</evidence>
<dbReference type="Proteomes" id="UP000305539">
    <property type="component" value="Unassembled WGS sequence"/>
</dbReference>
<keyword evidence="2" id="KW-1185">Reference proteome</keyword>
<reference evidence="1 2" key="1">
    <citation type="submission" date="2019-04" db="EMBL/GenBank/DDBJ databases">
        <title>Trinickia sp. 7GSK02, isolated from subtropical forest soil.</title>
        <authorList>
            <person name="Gao Z.-H."/>
            <person name="Qiu L.-H."/>
        </authorList>
    </citation>
    <scope>NUCLEOTIDE SEQUENCE [LARGE SCALE GENOMIC DNA]</scope>
    <source>
        <strain evidence="1 2">7GSK02</strain>
    </source>
</reference>